<dbReference type="AlphaFoldDB" id="A0A7G9Z7H8"/>
<keyword evidence="1" id="KW-0812">Transmembrane</keyword>
<evidence type="ECO:0000256" key="1">
    <source>
        <dbReference type="SAM" id="Phobius"/>
    </source>
</evidence>
<gene>
    <name evidence="2" type="ORF">FDFOPPHA_00037</name>
</gene>
<reference evidence="2" key="1">
    <citation type="submission" date="2020-06" db="EMBL/GenBank/DDBJ databases">
        <title>Unique genomic features of the anaerobic methanotrophic archaea.</title>
        <authorList>
            <person name="Chadwick G.L."/>
            <person name="Skennerton C.T."/>
            <person name="Laso-Perez R."/>
            <person name="Leu A.O."/>
            <person name="Speth D.R."/>
            <person name="Yu H."/>
            <person name="Morgan-Lang C."/>
            <person name="Hatzenpichler R."/>
            <person name="Goudeau D."/>
            <person name="Malmstrom R."/>
            <person name="Brazelton W.J."/>
            <person name="Woyke T."/>
            <person name="Hallam S.J."/>
            <person name="Tyson G.W."/>
            <person name="Wegener G."/>
            <person name="Boetius A."/>
            <person name="Orphan V."/>
        </authorList>
    </citation>
    <scope>NUCLEOTIDE SEQUENCE</scope>
</reference>
<evidence type="ECO:0000313" key="2">
    <source>
        <dbReference type="EMBL" id="QNO56212.1"/>
    </source>
</evidence>
<organism evidence="2">
    <name type="scientific">Candidatus Methanophaga sp. ANME-1 ERB7</name>
    <dbReference type="NCBI Taxonomy" id="2759913"/>
    <lineage>
        <taxon>Archaea</taxon>
        <taxon>Methanobacteriati</taxon>
        <taxon>Methanobacteriota</taxon>
        <taxon>Stenosarchaea group</taxon>
        <taxon>Methanomicrobia</taxon>
        <taxon>Candidatus Methanophagales</taxon>
        <taxon>Candidatus Methanophagaceae</taxon>
        <taxon>Candidatus Methanophaga</taxon>
    </lineage>
</organism>
<accession>A0A7G9Z7H8</accession>
<keyword evidence="1" id="KW-1133">Transmembrane helix</keyword>
<dbReference type="EMBL" id="MT631649">
    <property type="protein sequence ID" value="QNO56212.1"/>
    <property type="molecule type" value="Genomic_DNA"/>
</dbReference>
<feature type="transmembrane region" description="Helical" evidence="1">
    <location>
        <begin position="89"/>
        <end position="108"/>
    </location>
</feature>
<name>A0A7G9Z7H8_9EURY</name>
<keyword evidence="1" id="KW-0472">Membrane</keyword>
<sequence length="110" mass="12865">MAKQVFSGDILFLNPNLRETVSDFYIKFKKFQSVLEQLNDTDENAKMLKLAFEEQRSFMDIDLKDILDDAKKIDDEVESKLNKYKSFSYYLLILIFILGAAIAAIEYFKT</sequence>
<proteinExistence type="predicted"/>
<protein>
    <submittedName>
        <fullName evidence="2">Uncharacterized protein</fullName>
    </submittedName>
</protein>